<name>A0AA39JTE1_9AGAR</name>
<dbReference type="Proteomes" id="UP001175226">
    <property type="component" value="Unassembled WGS sequence"/>
</dbReference>
<gene>
    <name evidence="1" type="ORF">EV421DRAFT_117121</name>
</gene>
<sequence>MVSQMIQCGRCLYPAPRRTRAHLELSFSTQVQSLSSSKTSFNRLVSLDIYIDPLEEVNFLTLDARLFQRAPPDYVKTEGARLDRYNSKRIPQNYLNIDNLSYLNLLWTRFPQRTDVLAIHGLSDTPFAENHPPDDPQTGILQHIKGGGGCTRMAHHGLRIGTHGSTMAPATVNNVDNLFL</sequence>
<evidence type="ECO:0000313" key="2">
    <source>
        <dbReference type="Proteomes" id="UP001175226"/>
    </source>
</evidence>
<dbReference type="EMBL" id="JAUEPT010000010">
    <property type="protein sequence ID" value="KAK0448197.1"/>
    <property type="molecule type" value="Genomic_DNA"/>
</dbReference>
<keyword evidence="2" id="KW-1185">Reference proteome</keyword>
<accession>A0AA39JTE1</accession>
<reference evidence="1" key="1">
    <citation type="submission" date="2023-06" db="EMBL/GenBank/DDBJ databases">
        <authorList>
            <consortium name="Lawrence Berkeley National Laboratory"/>
            <person name="Ahrendt S."/>
            <person name="Sahu N."/>
            <person name="Indic B."/>
            <person name="Wong-Bajracharya J."/>
            <person name="Merenyi Z."/>
            <person name="Ke H.-M."/>
            <person name="Monk M."/>
            <person name="Kocsube S."/>
            <person name="Drula E."/>
            <person name="Lipzen A."/>
            <person name="Balint B."/>
            <person name="Henrissat B."/>
            <person name="Andreopoulos B."/>
            <person name="Martin F.M."/>
            <person name="Harder C.B."/>
            <person name="Rigling D."/>
            <person name="Ford K.L."/>
            <person name="Foster G.D."/>
            <person name="Pangilinan J."/>
            <person name="Papanicolaou A."/>
            <person name="Barry K."/>
            <person name="LaButti K."/>
            <person name="Viragh M."/>
            <person name="Koriabine M."/>
            <person name="Yan M."/>
            <person name="Riley R."/>
            <person name="Champramary S."/>
            <person name="Plett K.L."/>
            <person name="Tsai I.J."/>
            <person name="Slot J."/>
            <person name="Sipos G."/>
            <person name="Plett J."/>
            <person name="Nagy L.G."/>
            <person name="Grigoriev I.V."/>
        </authorList>
    </citation>
    <scope>NUCLEOTIDE SEQUENCE</scope>
    <source>
        <strain evidence="1">FPL87.14</strain>
    </source>
</reference>
<comment type="caution">
    <text evidence="1">The sequence shown here is derived from an EMBL/GenBank/DDBJ whole genome shotgun (WGS) entry which is preliminary data.</text>
</comment>
<evidence type="ECO:0000313" key="1">
    <source>
        <dbReference type="EMBL" id="KAK0448197.1"/>
    </source>
</evidence>
<proteinExistence type="predicted"/>
<organism evidence="1 2">
    <name type="scientific">Armillaria borealis</name>
    <dbReference type="NCBI Taxonomy" id="47425"/>
    <lineage>
        <taxon>Eukaryota</taxon>
        <taxon>Fungi</taxon>
        <taxon>Dikarya</taxon>
        <taxon>Basidiomycota</taxon>
        <taxon>Agaricomycotina</taxon>
        <taxon>Agaricomycetes</taxon>
        <taxon>Agaricomycetidae</taxon>
        <taxon>Agaricales</taxon>
        <taxon>Marasmiineae</taxon>
        <taxon>Physalacriaceae</taxon>
        <taxon>Armillaria</taxon>
    </lineage>
</organism>
<dbReference type="AlphaFoldDB" id="A0AA39JTE1"/>
<protein>
    <submittedName>
        <fullName evidence="1">Uncharacterized protein</fullName>
    </submittedName>
</protein>